<keyword evidence="4" id="KW-1185">Reference proteome</keyword>
<feature type="region of interest" description="Disordered" evidence="1">
    <location>
        <begin position="1"/>
        <end position="23"/>
    </location>
</feature>
<evidence type="ECO:0000256" key="1">
    <source>
        <dbReference type="SAM" id="MobiDB-lite"/>
    </source>
</evidence>
<dbReference type="InterPro" id="IPR018968">
    <property type="entry name" value="Phasin"/>
</dbReference>
<dbReference type="Proteomes" id="UP000503162">
    <property type="component" value="Chromosome"/>
</dbReference>
<protein>
    <submittedName>
        <fullName evidence="3">Phasin family protein</fullName>
    </submittedName>
</protein>
<dbReference type="AlphaFoldDB" id="A0A6G8IF28"/>
<evidence type="ECO:0000313" key="4">
    <source>
        <dbReference type="Proteomes" id="UP000503162"/>
    </source>
</evidence>
<sequence length="157" mass="17040">MATKRNHSPAASAVPTPEAAWSAASELPRQQMSLATESACAVFRGFEAMRKIQERAAHDALRHHAQAAERLRQTSEPAQLIEIQADLMRFDAEGATQYWQLLGAAALDMQRELMGCYTQLIDNGALQRLTSAMDSFNGMANGLGVLQAGAPARERAT</sequence>
<accession>A0A6G8IF28</accession>
<proteinExistence type="predicted"/>
<feature type="domain" description="Phasin" evidence="2">
    <location>
        <begin position="26"/>
        <end position="114"/>
    </location>
</feature>
<gene>
    <name evidence="3" type="ORF">G9Q37_06500</name>
</gene>
<dbReference type="Pfam" id="PF09361">
    <property type="entry name" value="Phasin_2"/>
    <property type="match status" value="1"/>
</dbReference>
<reference evidence="3 4" key="1">
    <citation type="submission" date="2020-03" db="EMBL/GenBank/DDBJ databases">
        <title>Hydrogenophaga sp. nov. isolated from cyanobacterial mat.</title>
        <authorList>
            <person name="Thorat V."/>
            <person name="Kirdat K."/>
            <person name="Tiwarekar B."/>
            <person name="Costa E.D."/>
            <person name="Yadav A."/>
        </authorList>
    </citation>
    <scope>NUCLEOTIDE SEQUENCE [LARGE SCALE GENOMIC DNA]</scope>
    <source>
        <strain evidence="3 4">BA0156</strain>
    </source>
</reference>
<evidence type="ECO:0000259" key="2">
    <source>
        <dbReference type="Pfam" id="PF09361"/>
    </source>
</evidence>
<evidence type="ECO:0000313" key="3">
    <source>
        <dbReference type="EMBL" id="QIM51814.1"/>
    </source>
</evidence>
<dbReference type="KEGG" id="hcz:G9Q37_06500"/>
<name>A0A6G8IF28_9BURK</name>
<dbReference type="RefSeq" id="WP_166226222.1">
    <property type="nucleotide sequence ID" value="NZ_CP049989.1"/>
</dbReference>
<organism evidence="3 4">
    <name type="scientific">Hydrogenophaga crocea</name>
    <dbReference type="NCBI Taxonomy" id="2716225"/>
    <lineage>
        <taxon>Bacteria</taxon>
        <taxon>Pseudomonadati</taxon>
        <taxon>Pseudomonadota</taxon>
        <taxon>Betaproteobacteria</taxon>
        <taxon>Burkholderiales</taxon>
        <taxon>Comamonadaceae</taxon>
        <taxon>Hydrogenophaga</taxon>
    </lineage>
</organism>
<dbReference type="EMBL" id="CP049989">
    <property type="protein sequence ID" value="QIM51814.1"/>
    <property type="molecule type" value="Genomic_DNA"/>
</dbReference>